<dbReference type="Proteomes" id="UP000831796">
    <property type="component" value="Chromosome"/>
</dbReference>
<dbReference type="EMBL" id="CP095046">
    <property type="protein sequence ID" value="UOQ74295.1"/>
    <property type="molecule type" value="Genomic_DNA"/>
</dbReference>
<gene>
    <name evidence="1" type="ORF">MUN79_10670</name>
</gene>
<accession>A0A8T9QAU7</accession>
<evidence type="ECO:0000313" key="1">
    <source>
        <dbReference type="EMBL" id="UOQ74295.1"/>
    </source>
</evidence>
<dbReference type="KEGG" id="hcu:MUN79_10670"/>
<sequence length="147" mass="16918">MPTRLFLLLLLFTTRCDSTTPVQLRVTNDSQLRQVGIRVECDGQLVLDTLVSKYRSSADQLRRELRLRPGPHRIVAQARGQRTRLDTLISTAETNVLGLTFRFDSLAPRSQKTYFADGAEGEITFPAFYQPRSFRLFQFQARDLQRP</sequence>
<dbReference type="AlphaFoldDB" id="A0A8T9QAU7"/>
<evidence type="ECO:0000313" key="2">
    <source>
        <dbReference type="Proteomes" id="UP000831796"/>
    </source>
</evidence>
<reference evidence="1" key="1">
    <citation type="submission" date="2022-04" db="EMBL/GenBank/DDBJ databases">
        <title>Hymenobacter sp. isolated from the air.</title>
        <authorList>
            <person name="Won M."/>
            <person name="Lee C.-M."/>
            <person name="Woen H.-Y."/>
            <person name="Kwon S.-W."/>
        </authorList>
    </citation>
    <scope>NUCLEOTIDE SEQUENCE</scope>
    <source>
        <strain evidence="1">5116S-3</strain>
    </source>
</reference>
<dbReference type="RefSeq" id="WP_244677637.1">
    <property type="nucleotide sequence ID" value="NZ_CP095046.1"/>
</dbReference>
<organism evidence="1 2">
    <name type="scientific">Hymenobacter cellulosilyticus</name>
    <dbReference type="NCBI Taxonomy" id="2932248"/>
    <lineage>
        <taxon>Bacteria</taxon>
        <taxon>Pseudomonadati</taxon>
        <taxon>Bacteroidota</taxon>
        <taxon>Cytophagia</taxon>
        <taxon>Cytophagales</taxon>
        <taxon>Hymenobacteraceae</taxon>
        <taxon>Hymenobacter</taxon>
    </lineage>
</organism>
<name>A0A8T9QAU7_9BACT</name>
<proteinExistence type="predicted"/>
<keyword evidence="2" id="KW-1185">Reference proteome</keyword>
<protein>
    <submittedName>
        <fullName evidence="1">Uncharacterized protein</fullName>
    </submittedName>
</protein>